<sequence length="675" mass="72667">MNFKILLPICALLTLTTFLLTIIATAGSTSNYKPITNIYIGDADISKINVTKVMPQVGPILTVLGSALTAPNTTVDTIFGALKAIASTEALSPLLHLLSNAANTSATLSSLTQLAPMALLGTNTATTTAFSALDELLTTSKNTTELLDGFSTLMSSMSTNTSSTSASLENTVLTLLVDSTNPIGTTESLITLNNMTTEEKTKLSPVFELFASSKNITATCDALETIMNSTIPTSTVSSLFSSLKTSLAEGGNATETIMQLGSLVPSSLKPAVQAVVTLFDETTSQNVTLSVLSTMIAENITQSSSAKAAMGALTDLLNYTTNQTELLTSVESLALSTEAASSTNQLVALDEILSASANASTVVSIIPTLESQLANNTVLLKYVPYLFSLLAASSDPVSSFSSLVNITKWAETNAATFMPMLKILNSAVNMTTITPEQLKEMTPSILEYLHIPVIYRLSIFTMCRAHLNRTMYSCSKSHAVQNMDFRSIVYNNIEGSDFKPYMDALNIGKDDLHLDGELQDRQHMYVPAVKAALAMNLMCIITSFFLMVFLLLLSRRSVVSQKLWLALGFISCWICIFSGLGSTIFSVILNMMKSGSKKDNYDVIISGSSPFYGLMWSGFVFAVLVFLCIAYCWWISRKGAAIVEAEKAVQESDSTTSRIIEEHESPIDAEKNFAR</sequence>
<dbReference type="SUPFAM" id="SSF48371">
    <property type="entry name" value="ARM repeat"/>
    <property type="match status" value="1"/>
</dbReference>
<feature type="transmembrane region" description="Helical" evidence="1">
    <location>
        <begin position="531"/>
        <end position="553"/>
    </location>
</feature>
<dbReference type="InterPro" id="IPR052413">
    <property type="entry name" value="SUR7_domain"/>
</dbReference>
<dbReference type="Pfam" id="PF06687">
    <property type="entry name" value="SUR7"/>
    <property type="match status" value="1"/>
</dbReference>
<dbReference type="HOGENOM" id="CLU_402815_0_0_1"/>
<evidence type="ECO:0000313" key="4">
    <source>
        <dbReference type="Proteomes" id="UP000007060"/>
    </source>
</evidence>
<dbReference type="OrthoDB" id="4068213at2759"/>
<evidence type="ECO:0000256" key="1">
    <source>
        <dbReference type="SAM" id="Phobius"/>
    </source>
</evidence>
<comment type="caution">
    <text evidence="3">The sequence shown here is derived from an EMBL/GenBank/DDBJ whole genome shotgun (WGS) entry which is preliminary data.</text>
</comment>
<dbReference type="Proteomes" id="UP000007060">
    <property type="component" value="Unassembled WGS sequence"/>
</dbReference>
<proteinExistence type="predicted"/>
<dbReference type="InterPro" id="IPR016024">
    <property type="entry name" value="ARM-type_fold"/>
</dbReference>
<feature type="transmembrane region" description="Helical" evidence="1">
    <location>
        <begin position="611"/>
        <end position="634"/>
    </location>
</feature>
<feature type="transmembrane region" description="Helical" evidence="1">
    <location>
        <begin position="565"/>
        <end position="591"/>
    </location>
</feature>
<keyword evidence="1" id="KW-0472">Membrane</keyword>
<dbReference type="GO" id="GO:0031505">
    <property type="term" value="P:fungal-type cell wall organization"/>
    <property type="evidence" value="ECO:0007669"/>
    <property type="project" value="TreeGrafter"/>
</dbReference>
<dbReference type="PANTHER" id="PTHR28019">
    <property type="entry name" value="CELL MEMBRANE PROTEIN YLR413W-RELATED"/>
    <property type="match status" value="1"/>
</dbReference>
<keyword evidence="2" id="KW-0732">Signal</keyword>
<feature type="chain" id="PRO_5002706262" evidence="2">
    <location>
        <begin position="28"/>
        <end position="675"/>
    </location>
</feature>
<keyword evidence="1" id="KW-0812">Transmembrane</keyword>
<dbReference type="EMBL" id="AAFW02000171">
    <property type="protein sequence ID" value="EDN59314.1"/>
    <property type="molecule type" value="Genomic_DNA"/>
</dbReference>
<accession>A7A1T6</accession>
<dbReference type="InterPro" id="IPR009571">
    <property type="entry name" value="SUR7/Rim9-like_fungi"/>
</dbReference>
<organism evidence="3 4">
    <name type="scientific">Saccharomyces cerevisiae (strain YJM789)</name>
    <name type="common">Baker's yeast</name>
    <dbReference type="NCBI Taxonomy" id="307796"/>
    <lineage>
        <taxon>Eukaryota</taxon>
        <taxon>Fungi</taxon>
        <taxon>Dikarya</taxon>
        <taxon>Ascomycota</taxon>
        <taxon>Saccharomycotina</taxon>
        <taxon>Saccharomycetes</taxon>
        <taxon>Saccharomycetales</taxon>
        <taxon>Saccharomycetaceae</taxon>
        <taxon>Saccharomyces</taxon>
    </lineage>
</organism>
<dbReference type="GO" id="GO:0051285">
    <property type="term" value="C:cell cortex of cell tip"/>
    <property type="evidence" value="ECO:0007669"/>
    <property type="project" value="TreeGrafter"/>
</dbReference>
<reference evidence="3 4" key="1">
    <citation type="journal article" date="2007" name="Proc. Natl. Acad. Sci. U.S.A.">
        <title>Genome sequencing and comparative analysis of Saccharomyces cerevisiae strain YJM789.</title>
        <authorList>
            <person name="Wei W."/>
            <person name="McCusker J.H."/>
            <person name="Hyman R.W."/>
            <person name="Jones T."/>
            <person name="Ning Y."/>
            <person name="Cao Z."/>
            <person name="Gu Z."/>
            <person name="Bruno D."/>
            <person name="Miranda M."/>
            <person name="Nguyen M."/>
            <person name="Wilhelmy J."/>
            <person name="Komp C."/>
            <person name="Tamse R."/>
            <person name="Wang X."/>
            <person name="Jia P."/>
            <person name="Luedi P."/>
            <person name="Oefner P.J."/>
            <person name="David L."/>
            <person name="Dietrich F.S."/>
            <person name="Li Y."/>
            <person name="Davis R.W."/>
            <person name="Steinmetz L.M."/>
        </authorList>
    </citation>
    <scope>NUCLEOTIDE SEQUENCE [LARGE SCALE GENOMIC DNA]</scope>
    <source>
        <strain evidence="3 4">YJM789</strain>
    </source>
</reference>
<gene>
    <name evidence="3" type="ORF">SCY_3964</name>
</gene>
<dbReference type="PANTHER" id="PTHR28019:SF2">
    <property type="entry name" value="CELL MEMBRANE PROTEIN YLR413W-RELATED"/>
    <property type="match status" value="1"/>
</dbReference>
<evidence type="ECO:0000256" key="2">
    <source>
        <dbReference type="SAM" id="SignalP"/>
    </source>
</evidence>
<feature type="signal peptide" evidence="2">
    <location>
        <begin position="1"/>
        <end position="27"/>
    </location>
</feature>
<protein>
    <submittedName>
        <fullName evidence="3">Conserved protein</fullName>
    </submittedName>
</protein>
<evidence type="ECO:0000313" key="3">
    <source>
        <dbReference type="EMBL" id="EDN59314.1"/>
    </source>
</evidence>
<dbReference type="AlphaFoldDB" id="A7A1T6"/>
<dbReference type="GO" id="GO:0005886">
    <property type="term" value="C:plasma membrane"/>
    <property type="evidence" value="ECO:0007669"/>
    <property type="project" value="InterPro"/>
</dbReference>
<keyword evidence="1" id="KW-1133">Transmembrane helix</keyword>
<name>A7A1T6_YEAS7</name>